<dbReference type="SUPFAM" id="SSF55920">
    <property type="entry name" value="Creatinase/aminopeptidase"/>
    <property type="match status" value="1"/>
</dbReference>
<organism evidence="2 3">
    <name type="scientific">Alcanivorax hongdengensis A-11-3</name>
    <dbReference type="NCBI Taxonomy" id="1177179"/>
    <lineage>
        <taxon>Bacteria</taxon>
        <taxon>Pseudomonadati</taxon>
        <taxon>Pseudomonadota</taxon>
        <taxon>Gammaproteobacteria</taxon>
        <taxon>Oceanospirillales</taxon>
        <taxon>Alcanivoracaceae</taxon>
        <taxon>Alcanivorax</taxon>
    </lineage>
</organism>
<name>L0WFD9_9GAMM</name>
<feature type="domain" description="Peptidase M24" evidence="1">
    <location>
        <begin position="15"/>
        <end position="138"/>
    </location>
</feature>
<dbReference type="InterPro" id="IPR000994">
    <property type="entry name" value="Pept_M24"/>
</dbReference>
<dbReference type="OrthoDB" id="6079239at2"/>
<sequence length="227" mass="25193">MTRIWTPDSQALAPYRQAQQQAYKAVQTIANALQPGMNEADTAHLLRDWLRAHQLHDPARAPQARFLAERQTPRGPFGLNRQGKRRYRPGMIYRLQCDAVLNGHCARAVLTGNPDDSALQQQLPAERQTLLAALKAGQTLEQYCAGQGDGLQRQVRSRLMPLTGTLPDGLPRHGLALLPGLWQLQLTLRDGARRAAFSELLVVDSETAGWLEPDLSHCPTTLREQAA</sequence>
<gene>
    <name evidence="2" type="ORF">A11A3_07860</name>
</gene>
<dbReference type="Gene3D" id="3.90.230.10">
    <property type="entry name" value="Creatinase/methionine aminopeptidase superfamily"/>
    <property type="match status" value="1"/>
</dbReference>
<protein>
    <recommendedName>
        <fullName evidence="1">Peptidase M24 domain-containing protein</fullName>
    </recommendedName>
</protein>
<comment type="caution">
    <text evidence="2">The sequence shown here is derived from an EMBL/GenBank/DDBJ whole genome shotgun (WGS) entry which is preliminary data.</text>
</comment>
<dbReference type="InterPro" id="IPR036005">
    <property type="entry name" value="Creatinase/aminopeptidase-like"/>
</dbReference>
<dbReference type="EMBL" id="AMRJ01000010">
    <property type="protein sequence ID" value="EKF74525.1"/>
    <property type="molecule type" value="Genomic_DNA"/>
</dbReference>
<keyword evidence="3" id="KW-1185">Reference proteome</keyword>
<dbReference type="RefSeq" id="WP_008928751.1">
    <property type="nucleotide sequence ID" value="NZ_AMRJ01000010.1"/>
</dbReference>
<dbReference type="eggNOG" id="COG0006">
    <property type="taxonomic scope" value="Bacteria"/>
</dbReference>
<dbReference type="PATRIC" id="fig|1177179.3.peg.1573"/>
<reference evidence="2 3" key="1">
    <citation type="journal article" date="2012" name="J. Bacteriol.">
        <title>Genome Sequence of the Alkane-Degrading Bacterium Alcanivorax hongdengensis Type Strain A-11-3.</title>
        <authorList>
            <person name="Lai Q."/>
            <person name="Shao Z."/>
        </authorList>
    </citation>
    <scope>NUCLEOTIDE SEQUENCE [LARGE SCALE GENOMIC DNA]</scope>
    <source>
        <strain evidence="2 3">A-11-3</strain>
    </source>
</reference>
<evidence type="ECO:0000259" key="1">
    <source>
        <dbReference type="Pfam" id="PF00557"/>
    </source>
</evidence>
<dbReference type="STRING" id="1177179.A11A3_07860"/>
<proteinExistence type="predicted"/>
<accession>L0WFD9</accession>
<dbReference type="AlphaFoldDB" id="L0WFD9"/>
<evidence type="ECO:0000313" key="2">
    <source>
        <dbReference type="EMBL" id="EKF74525.1"/>
    </source>
</evidence>
<evidence type="ECO:0000313" key="3">
    <source>
        <dbReference type="Proteomes" id="UP000010164"/>
    </source>
</evidence>
<dbReference type="Proteomes" id="UP000010164">
    <property type="component" value="Unassembled WGS sequence"/>
</dbReference>
<dbReference type="Pfam" id="PF00557">
    <property type="entry name" value="Peptidase_M24"/>
    <property type="match status" value="1"/>
</dbReference>